<dbReference type="PANTHER" id="PTHR10539">
    <property type="entry name" value="26S PROTEASOME NON-ATPASE REGULATORY SUBUNIT 13"/>
    <property type="match status" value="1"/>
</dbReference>
<dbReference type="SMART" id="SM00088">
    <property type="entry name" value="PINT"/>
    <property type="match status" value="1"/>
</dbReference>
<evidence type="ECO:0000259" key="3">
    <source>
        <dbReference type="PROSITE" id="PS50250"/>
    </source>
</evidence>
<name>A0AAV5S4D1_MAUHU</name>
<protein>
    <submittedName>
        <fullName evidence="4">Proteasome regulatory particle lid subunit</fullName>
    </submittedName>
</protein>
<comment type="caution">
    <text evidence="4">The sequence shown here is derived from an EMBL/GenBank/DDBJ whole genome shotgun (WGS) entry which is preliminary data.</text>
</comment>
<evidence type="ECO:0000256" key="1">
    <source>
        <dbReference type="ARBA" id="ARBA00006207"/>
    </source>
</evidence>
<evidence type="ECO:0000313" key="4">
    <source>
        <dbReference type="EMBL" id="GMM58719.1"/>
    </source>
</evidence>
<dbReference type="Pfam" id="PF18261">
    <property type="entry name" value="Rpn9_C"/>
    <property type="match status" value="1"/>
</dbReference>
<dbReference type="InterPro" id="IPR035298">
    <property type="entry name" value="PSMD13"/>
</dbReference>
<organism evidence="4 5">
    <name type="scientific">Maudiozyma humilis</name>
    <name type="common">Sour dough yeast</name>
    <name type="synonym">Kazachstania humilis</name>
    <dbReference type="NCBI Taxonomy" id="51915"/>
    <lineage>
        <taxon>Eukaryota</taxon>
        <taxon>Fungi</taxon>
        <taxon>Dikarya</taxon>
        <taxon>Ascomycota</taxon>
        <taxon>Saccharomycotina</taxon>
        <taxon>Saccharomycetes</taxon>
        <taxon>Saccharomycetales</taxon>
        <taxon>Saccharomycetaceae</taxon>
        <taxon>Maudiozyma</taxon>
    </lineage>
</organism>
<reference evidence="4 5" key="1">
    <citation type="journal article" date="2023" name="Elife">
        <title>Identification of key yeast species and microbe-microbe interactions impacting larval growth of Drosophila in the wild.</title>
        <authorList>
            <person name="Mure A."/>
            <person name="Sugiura Y."/>
            <person name="Maeda R."/>
            <person name="Honda K."/>
            <person name="Sakurai N."/>
            <person name="Takahashi Y."/>
            <person name="Watada M."/>
            <person name="Katoh T."/>
            <person name="Gotoh A."/>
            <person name="Gotoh Y."/>
            <person name="Taniguchi I."/>
            <person name="Nakamura K."/>
            <person name="Hayashi T."/>
            <person name="Katayama T."/>
            <person name="Uemura T."/>
            <person name="Hattori Y."/>
        </authorList>
    </citation>
    <scope>NUCLEOTIDE SEQUENCE [LARGE SCALE GENOMIC DNA]</scope>
    <source>
        <strain evidence="4 5">KH-74</strain>
    </source>
</reference>
<dbReference type="SUPFAM" id="SSF46785">
    <property type="entry name" value="Winged helix' DNA-binding domain"/>
    <property type="match status" value="1"/>
</dbReference>
<feature type="domain" description="PCI" evidence="3">
    <location>
        <begin position="185"/>
        <end position="355"/>
    </location>
</feature>
<evidence type="ECO:0000313" key="5">
    <source>
        <dbReference type="Proteomes" id="UP001377567"/>
    </source>
</evidence>
<dbReference type="Proteomes" id="UP001377567">
    <property type="component" value="Unassembled WGS sequence"/>
</dbReference>
<dbReference type="EMBL" id="BTGD01000025">
    <property type="protein sequence ID" value="GMM58719.1"/>
    <property type="molecule type" value="Genomic_DNA"/>
</dbReference>
<dbReference type="Pfam" id="PF01399">
    <property type="entry name" value="PCI"/>
    <property type="match status" value="1"/>
</dbReference>
<dbReference type="GO" id="GO:0005634">
    <property type="term" value="C:nucleus"/>
    <property type="evidence" value="ECO:0007669"/>
    <property type="project" value="TreeGrafter"/>
</dbReference>
<accession>A0AAV5S4D1</accession>
<dbReference type="InterPro" id="IPR054179">
    <property type="entry name" value="PSD13_N"/>
</dbReference>
<dbReference type="PANTHER" id="PTHR10539:SF0">
    <property type="entry name" value="26S PROTEASOME NON-ATPASE REGULATORY SUBUNIT 13"/>
    <property type="match status" value="1"/>
</dbReference>
<dbReference type="GO" id="GO:0005198">
    <property type="term" value="F:structural molecule activity"/>
    <property type="evidence" value="ECO:0007669"/>
    <property type="project" value="TreeGrafter"/>
</dbReference>
<proteinExistence type="inferred from homology"/>
<sequence>MSHEIDTVLSTLRLEAAPELAPLFSDFERCYEEKLWHQLTRALKAFFEDERSAPVRLRVYDTFVSRLANKLNQLNVIEFLLLALSGSQNHDESIHYLSALKDSFQQADASKTRNDGLPDHSDGCLLIDIEIARLHLFQGELVKARDALDAFDRTLSAIDTLPLMLVNTFYSVNAEYYFRKKDFNNYYYTSLLFLSTVDKEHERALTPAESKELAFHLSIAALLGDKIYNFGELLQHPIMRSIADDPEYEWLFRLLNALTTGDFETFDALINVQIPQRPILAEHEAFMRQKICLMTLVESVFARSIRTLSFDDIAAATHLPKDSVEHLVMRSISLGLLRGSIDQVSEIVSITWVQPRIINAAQIERMGERLVEWDAQVKRLGEKLEARGKPIWI</sequence>
<evidence type="ECO:0000256" key="2">
    <source>
        <dbReference type="ARBA" id="ARBA00022942"/>
    </source>
</evidence>
<dbReference type="InterPro" id="IPR040798">
    <property type="entry name" value="Rpn9_C"/>
</dbReference>
<dbReference type="GO" id="GO:0008541">
    <property type="term" value="C:proteasome regulatory particle, lid subcomplex"/>
    <property type="evidence" value="ECO:0007669"/>
    <property type="project" value="TreeGrafter"/>
</dbReference>
<keyword evidence="2 4" id="KW-0647">Proteasome</keyword>
<dbReference type="PROSITE" id="PS50250">
    <property type="entry name" value="PCI"/>
    <property type="match status" value="1"/>
</dbReference>
<dbReference type="Pfam" id="PF22037">
    <property type="entry name" value="PSD13_N"/>
    <property type="match status" value="1"/>
</dbReference>
<dbReference type="GO" id="GO:0006511">
    <property type="term" value="P:ubiquitin-dependent protein catabolic process"/>
    <property type="evidence" value="ECO:0007669"/>
    <property type="project" value="TreeGrafter"/>
</dbReference>
<gene>
    <name evidence="4" type="ORF">DAKH74_053360</name>
</gene>
<comment type="similarity">
    <text evidence="1">Belongs to the proteasome subunit S11 family.</text>
</comment>
<dbReference type="GO" id="GO:0005829">
    <property type="term" value="C:cytosol"/>
    <property type="evidence" value="ECO:0007669"/>
    <property type="project" value="TreeGrafter"/>
</dbReference>
<dbReference type="InterPro" id="IPR036390">
    <property type="entry name" value="WH_DNA-bd_sf"/>
</dbReference>
<dbReference type="InterPro" id="IPR000717">
    <property type="entry name" value="PCI_dom"/>
</dbReference>
<keyword evidence="5" id="KW-1185">Reference proteome</keyword>
<dbReference type="AlphaFoldDB" id="A0AAV5S4D1"/>